<evidence type="ECO:0000313" key="2">
    <source>
        <dbReference type="EMBL" id="AEW95759.1"/>
    </source>
</evidence>
<evidence type="ECO:0000313" key="3">
    <source>
        <dbReference type="Proteomes" id="UP000007842"/>
    </source>
</evidence>
<reference evidence="3" key="1">
    <citation type="submission" date="2011-12" db="EMBL/GenBank/DDBJ databases">
        <title>Complete genome sequence of Streptomyces cattleya strain DSM 46488.</title>
        <authorList>
            <person name="Ou H.-Y."/>
            <person name="Li P."/>
            <person name="Zhao C."/>
            <person name="O'Hagan D."/>
            <person name="Deng Z."/>
        </authorList>
    </citation>
    <scope>NUCLEOTIDE SEQUENCE [LARGE SCALE GENOMIC DNA]</scope>
    <source>
        <strain evidence="3">ATCC 35852 / DSM 46488 / JCM 4925 / NBRC 14057 / NRRL 8057</strain>
    </source>
</reference>
<accession>G8WQZ9</accession>
<dbReference type="KEGG" id="scy:SCATT_33880"/>
<proteinExistence type="predicted"/>
<dbReference type="PATRIC" id="fig|1003195.29.peg.3381"/>
<feature type="region of interest" description="Disordered" evidence="1">
    <location>
        <begin position="77"/>
        <end position="97"/>
    </location>
</feature>
<dbReference type="STRING" id="1003195.SCATT_33880"/>
<dbReference type="Proteomes" id="UP000007842">
    <property type="component" value="Chromosome"/>
</dbReference>
<keyword evidence="3" id="KW-1185">Reference proteome</keyword>
<gene>
    <name evidence="2" type="ordered locus">SCATT_33880</name>
</gene>
<organism evidence="2 3">
    <name type="scientific">Streptantibioticus cattleyicolor (strain ATCC 35852 / DSM 46488 / JCM 4925 / NBRC 14057 / NRRL 8057)</name>
    <name type="common">Streptomyces cattleya</name>
    <dbReference type="NCBI Taxonomy" id="1003195"/>
    <lineage>
        <taxon>Bacteria</taxon>
        <taxon>Bacillati</taxon>
        <taxon>Actinomycetota</taxon>
        <taxon>Actinomycetes</taxon>
        <taxon>Kitasatosporales</taxon>
        <taxon>Streptomycetaceae</taxon>
        <taxon>Streptantibioticus</taxon>
    </lineage>
</organism>
<dbReference type="EMBL" id="CP003219">
    <property type="protein sequence ID" value="AEW95759.1"/>
    <property type="molecule type" value="Genomic_DNA"/>
</dbReference>
<sequence>MNCRAVKAPCCHAASGADGRRAAGGVPVRGKDRTLCGGIRHTSLFAVCQVPYAKCLIPYGLFRPFSGALRCVGWRTARAGPPPPTVRKRAVRHEPEP</sequence>
<evidence type="ECO:0000256" key="1">
    <source>
        <dbReference type="SAM" id="MobiDB-lite"/>
    </source>
</evidence>
<name>G8WQZ9_STREN</name>
<protein>
    <submittedName>
        <fullName evidence="2">Uncharacterized protein</fullName>
    </submittedName>
</protein>
<dbReference type="AlphaFoldDB" id="G8WQZ9"/>
<dbReference type="HOGENOM" id="CLU_2345381_0_0_11"/>